<keyword evidence="1" id="KW-1133">Transmembrane helix</keyword>
<keyword evidence="1" id="KW-0472">Membrane</keyword>
<feature type="transmembrane region" description="Helical" evidence="1">
    <location>
        <begin position="432"/>
        <end position="454"/>
    </location>
</feature>
<dbReference type="InterPro" id="IPR023346">
    <property type="entry name" value="Lysozyme-like_dom_sf"/>
</dbReference>
<accession>A0ABY8CW25</accession>
<dbReference type="Pfam" id="PF03237">
    <property type="entry name" value="Terminase_6N"/>
    <property type="match status" value="1"/>
</dbReference>
<name>A0ABY8CW25_9HYPH</name>
<dbReference type="RefSeq" id="WP_280733581.1">
    <property type="nucleotide sequence ID" value="NZ_CP120368.1"/>
</dbReference>
<gene>
    <name evidence="2" type="ORF">PYH38_005162</name>
</gene>
<protein>
    <submittedName>
        <fullName evidence="2">Terminase family protein</fullName>
    </submittedName>
</protein>
<dbReference type="Gene3D" id="1.10.530.10">
    <property type="match status" value="1"/>
</dbReference>
<reference evidence="2 3" key="1">
    <citation type="submission" date="2023-03" db="EMBL/GenBank/DDBJ databases">
        <authorList>
            <person name="Kaur S."/>
            <person name="Espinosa-Saiz D."/>
            <person name="Velazquez E."/>
            <person name="Menendez E."/>
            <person name="diCenzo G.C."/>
        </authorList>
    </citation>
    <scope>NUCLEOTIDE SEQUENCE [LARGE SCALE GENOMIC DNA]</scope>
    <source>
        <strain evidence="2 3">LMG 27395</strain>
    </source>
</reference>
<evidence type="ECO:0000256" key="1">
    <source>
        <dbReference type="SAM" id="Phobius"/>
    </source>
</evidence>
<dbReference type="SUPFAM" id="SSF53955">
    <property type="entry name" value="Lysozyme-like"/>
    <property type="match status" value="1"/>
</dbReference>
<evidence type="ECO:0000313" key="3">
    <source>
        <dbReference type="Proteomes" id="UP001235547"/>
    </source>
</evidence>
<dbReference type="Proteomes" id="UP001235547">
    <property type="component" value="Chromosome 1"/>
</dbReference>
<sequence length="462" mass="50960">MTSLPSSSGRSPAPGLSALLREQAVLLEELDRRQRTNILDRYRPYAKQREFHLAGAAFRERLFMAGNQLGKTLAGAAEAAMHLTGRYPDWWQGKRFGKPVVMLAGSESYELTRDGVQRLLVGPPLNEEDWGTGFIPKAAIIATTRRSGASGALDSVTVRHLSGGASTLLFKAYEQGRGKWQANTVDYVWFDEEPPEDVYFEGITRTNATRGSVAVTFTPLKGLSAVVARYLMEKSPDREVITMTIEDAEHYTPEERQRIIDSYQFMRATLIGLANEIPSISGRDLFAPDLQDPLAFHLLKRRGFAAFITGEIGLAEFGKRLAMEWASLPVLADADGERRPVKRGQSYYAGDGLNKALVEPEKVEAVLRAVLTAARSRDTGRDQPAEASAARPVPRRKAVARSARFWTWLLTAGGTIITALKELNLVALDWRVQLAILAAIIGFAVYAISSMPTVRDALGLRR</sequence>
<keyword evidence="3" id="KW-1185">Reference proteome</keyword>
<organism evidence="2 3">
    <name type="scientific">Sinorhizobium numidicum</name>
    <dbReference type="NCBI Taxonomy" id="680248"/>
    <lineage>
        <taxon>Bacteria</taxon>
        <taxon>Pseudomonadati</taxon>
        <taxon>Pseudomonadota</taxon>
        <taxon>Alphaproteobacteria</taxon>
        <taxon>Hyphomicrobiales</taxon>
        <taxon>Rhizobiaceae</taxon>
        <taxon>Sinorhizobium/Ensifer group</taxon>
        <taxon>Sinorhizobium</taxon>
    </lineage>
</organism>
<feature type="transmembrane region" description="Helical" evidence="1">
    <location>
        <begin position="403"/>
        <end position="420"/>
    </location>
</feature>
<keyword evidence="1" id="KW-0812">Transmembrane</keyword>
<dbReference type="EMBL" id="CP120371">
    <property type="protein sequence ID" value="WEX82830.1"/>
    <property type="molecule type" value="Genomic_DNA"/>
</dbReference>
<evidence type="ECO:0000313" key="2">
    <source>
        <dbReference type="EMBL" id="WEX82830.1"/>
    </source>
</evidence>
<proteinExistence type="predicted"/>